<organism evidence="3 4">
    <name type="scientific">Flavilitoribacter nigricans (strain ATCC 23147 / DSM 23189 / NBRC 102662 / NCIMB 1420 / SS-2)</name>
    <name type="common">Lewinella nigricans</name>
    <dbReference type="NCBI Taxonomy" id="1122177"/>
    <lineage>
        <taxon>Bacteria</taxon>
        <taxon>Pseudomonadati</taxon>
        <taxon>Bacteroidota</taxon>
        <taxon>Saprospiria</taxon>
        <taxon>Saprospirales</taxon>
        <taxon>Lewinellaceae</taxon>
        <taxon>Flavilitoribacter</taxon>
    </lineage>
</organism>
<dbReference type="InterPro" id="IPR050287">
    <property type="entry name" value="MTA/SAH_deaminase"/>
</dbReference>
<dbReference type="Proteomes" id="UP000223913">
    <property type="component" value="Unassembled WGS sequence"/>
</dbReference>
<dbReference type="SUPFAM" id="SSF51338">
    <property type="entry name" value="Composite domain of metallo-dependent hydrolases"/>
    <property type="match status" value="1"/>
</dbReference>
<evidence type="ECO:0000256" key="1">
    <source>
        <dbReference type="ARBA" id="ARBA00022801"/>
    </source>
</evidence>
<dbReference type="Gene3D" id="3.20.20.140">
    <property type="entry name" value="Metal-dependent hydrolases"/>
    <property type="match status" value="1"/>
</dbReference>
<evidence type="ECO:0000313" key="3">
    <source>
        <dbReference type="EMBL" id="PHN02070.1"/>
    </source>
</evidence>
<name>A0A2D0N0V3_FLAN2</name>
<dbReference type="InterPro" id="IPR006680">
    <property type="entry name" value="Amidohydro-rel"/>
</dbReference>
<dbReference type="EMBL" id="PDUD01000045">
    <property type="protein sequence ID" value="PHN02070.1"/>
    <property type="molecule type" value="Genomic_DNA"/>
</dbReference>
<dbReference type="InterPro" id="IPR032466">
    <property type="entry name" value="Metal_Hydrolase"/>
</dbReference>
<accession>A0A2D0N0V3</accession>
<dbReference type="InterPro" id="IPR011059">
    <property type="entry name" value="Metal-dep_hydrolase_composite"/>
</dbReference>
<gene>
    <name evidence="3" type="ORF">CRP01_34115</name>
</gene>
<dbReference type="RefSeq" id="WP_099154563.1">
    <property type="nucleotide sequence ID" value="NZ_PDUD01000045.1"/>
</dbReference>
<comment type="caution">
    <text evidence="3">The sequence shown here is derived from an EMBL/GenBank/DDBJ whole genome shotgun (WGS) entry which is preliminary data.</text>
</comment>
<dbReference type="AlphaFoldDB" id="A0A2D0N0V3"/>
<reference evidence="3 4" key="1">
    <citation type="submission" date="2017-10" db="EMBL/GenBank/DDBJ databases">
        <title>The draft genome sequence of Lewinella nigricans NBRC 102662.</title>
        <authorList>
            <person name="Wang K."/>
        </authorList>
    </citation>
    <scope>NUCLEOTIDE SEQUENCE [LARGE SCALE GENOMIC DNA]</scope>
    <source>
        <strain evidence="3 4">NBRC 102662</strain>
    </source>
</reference>
<sequence>MRKISADLIFPVSGAPIVNGVIVLEDDGTILSVDQMEQHDPGSVENYEGIIVPGFVNTHCHLELSHMKGLVDTGTGLLPFLQKVVAFRDFPQDQILDAIDQADQYMYDQGIVAVGDISNKLDTAGRKEKSEIRYHTFVEMFDFLQDGAAQTTHEQYEPVFAGQSTGGGNVKSYVPHAPYTVSQKLFRMIRELNKGKNITVSIHNQETPHEDELFLTKTGGFKEFYRTFNIPLTEFSATGKTAIHYALENMDPNSRTLFVHNTMTRPEDIRAAHDWSDKLYWATCANANLYIENRLPNYQSFLDNNARMTIGTDSLTSNWQLSVLEEMKTIARYQSYVPFETLIRWATLNGAEALGFADSLGSIEAGKKPGLNLLNLDADLQLTTETKVEKLA</sequence>
<protein>
    <submittedName>
        <fullName evidence="3">S-adenosylhomocysteine deaminase</fullName>
    </submittedName>
</protein>
<evidence type="ECO:0000313" key="4">
    <source>
        <dbReference type="Proteomes" id="UP000223913"/>
    </source>
</evidence>
<proteinExistence type="predicted"/>
<dbReference type="GO" id="GO:0016810">
    <property type="term" value="F:hydrolase activity, acting on carbon-nitrogen (but not peptide) bonds"/>
    <property type="evidence" value="ECO:0007669"/>
    <property type="project" value="InterPro"/>
</dbReference>
<keyword evidence="4" id="KW-1185">Reference proteome</keyword>
<evidence type="ECO:0000259" key="2">
    <source>
        <dbReference type="Pfam" id="PF01979"/>
    </source>
</evidence>
<dbReference type="PANTHER" id="PTHR43794">
    <property type="entry name" value="AMINOHYDROLASE SSNA-RELATED"/>
    <property type="match status" value="1"/>
</dbReference>
<keyword evidence="1" id="KW-0378">Hydrolase</keyword>
<feature type="domain" description="Amidohydrolase-related" evidence="2">
    <location>
        <begin position="50"/>
        <end position="379"/>
    </location>
</feature>
<dbReference type="PANTHER" id="PTHR43794:SF11">
    <property type="entry name" value="AMIDOHYDROLASE-RELATED DOMAIN-CONTAINING PROTEIN"/>
    <property type="match status" value="1"/>
</dbReference>
<dbReference type="Pfam" id="PF01979">
    <property type="entry name" value="Amidohydro_1"/>
    <property type="match status" value="1"/>
</dbReference>
<dbReference type="OrthoDB" id="9807210at2"/>
<dbReference type="SUPFAM" id="SSF51556">
    <property type="entry name" value="Metallo-dependent hydrolases"/>
    <property type="match status" value="1"/>
</dbReference>